<dbReference type="PANTHER" id="PTHR43736">
    <property type="entry name" value="ADP-RIBOSE PYROPHOSPHATASE"/>
    <property type="match status" value="1"/>
</dbReference>
<reference evidence="6" key="1">
    <citation type="journal article" date="2019" name="Int. J. Syst. Evol. Microbiol.">
        <title>The Global Catalogue of Microorganisms (GCM) 10K type strain sequencing project: providing services to taxonomists for standard genome sequencing and annotation.</title>
        <authorList>
            <consortium name="The Broad Institute Genomics Platform"/>
            <consortium name="The Broad Institute Genome Sequencing Center for Infectious Disease"/>
            <person name="Wu L."/>
            <person name="Ma J."/>
        </authorList>
    </citation>
    <scope>NUCLEOTIDE SEQUENCE [LARGE SCALE GENOMIC DNA]</scope>
    <source>
        <strain evidence="6">CCUG 56607</strain>
    </source>
</reference>
<accession>A0ABW3L1U8</accession>
<organism evidence="5 6">
    <name type="scientific">Thalassobacillus hwangdonensis</name>
    <dbReference type="NCBI Taxonomy" id="546108"/>
    <lineage>
        <taxon>Bacteria</taxon>
        <taxon>Bacillati</taxon>
        <taxon>Bacillota</taxon>
        <taxon>Bacilli</taxon>
        <taxon>Bacillales</taxon>
        <taxon>Bacillaceae</taxon>
        <taxon>Thalassobacillus</taxon>
    </lineage>
</organism>
<evidence type="ECO:0000259" key="4">
    <source>
        <dbReference type="PROSITE" id="PS51462"/>
    </source>
</evidence>
<evidence type="ECO:0000256" key="3">
    <source>
        <dbReference type="RuleBase" id="RU003476"/>
    </source>
</evidence>
<keyword evidence="6" id="KW-1185">Reference proteome</keyword>
<dbReference type="PRINTS" id="PR00502">
    <property type="entry name" value="NUDIXFAMILY"/>
</dbReference>
<feature type="domain" description="Nudix hydrolase" evidence="4">
    <location>
        <begin position="3"/>
        <end position="141"/>
    </location>
</feature>
<dbReference type="InterPro" id="IPR020084">
    <property type="entry name" value="NUDIX_hydrolase_CS"/>
</dbReference>
<dbReference type="Proteomes" id="UP001596990">
    <property type="component" value="Unassembled WGS sequence"/>
</dbReference>
<dbReference type="Pfam" id="PF00293">
    <property type="entry name" value="NUDIX"/>
    <property type="match status" value="1"/>
</dbReference>
<name>A0ABW3L1U8_9BACI</name>
<proteinExistence type="inferred from homology"/>
<evidence type="ECO:0000313" key="6">
    <source>
        <dbReference type="Proteomes" id="UP001596990"/>
    </source>
</evidence>
<dbReference type="SUPFAM" id="SSF55811">
    <property type="entry name" value="Nudix"/>
    <property type="match status" value="1"/>
</dbReference>
<dbReference type="CDD" id="cd04663">
    <property type="entry name" value="NUDIX_Hydrolase"/>
    <property type="match status" value="1"/>
</dbReference>
<dbReference type="Gene3D" id="3.90.79.10">
    <property type="entry name" value="Nucleoside Triphosphate Pyrophosphohydrolase"/>
    <property type="match status" value="1"/>
</dbReference>
<evidence type="ECO:0000313" key="5">
    <source>
        <dbReference type="EMBL" id="MFD1018593.1"/>
    </source>
</evidence>
<dbReference type="PROSITE" id="PS51462">
    <property type="entry name" value="NUDIX"/>
    <property type="match status" value="1"/>
</dbReference>
<dbReference type="InterPro" id="IPR000086">
    <property type="entry name" value="NUDIX_hydrolase_dom"/>
</dbReference>
<protein>
    <submittedName>
        <fullName evidence="5">NUDIX domain-containing protein</fullName>
    </submittedName>
</protein>
<sequence length="141" mass="16286">MRIIEKAYGYIIRIHNQKKQVLVFEHLNPYAGFQIPKGTVEEGETPLQAVLREMEEETGLQGLKVENKIAQDVWKNDDGEMHHRHFYKLTSSEDVEDEWMIKPTGGGGEEGVVFKFFWIESSEDVKLARGHGDYLDDVLSY</sequence>
<gene>
    <name evidence="5" type="ORF">ACFQ2J_05195</name>
</gene>
<evidence type="ECO:0000256" key="1">
    <source>
        <dbReference type="ARBA" id="ARBA00005582"/>
    </source>
</evidence>
<dbReference type="PROSITE" id="PS00893">
    <property type="entry name" value="NUDIX_BOX"/>
    <property type="match status" value="1"/>
</dbReference>
<dbReference type="InterPro" id="IPR015797">
    <property type="entry name" value="NUDIX_hydrolase-like_dom_sf"/>
</dbReference>
<keyword evidence="2 3" id="KW-0378">Hydrolase</keyword>
<evidence type="ECO:0000256" key="2">
    <source>
        <dbReference type="ARBA" id="ARBA00022801"/>
    </source>
</evidence>
<dbReference type="PANTHER" id="PTHR43736:SF1">
    <property type="entry name" value="DIHYDRONEOPTERIN TRIPHOSPHATE DIPHOSPHATASE"/>
    <property type="match status" value="1"/>
</dbReference>
<dbReference type="EMBL" id="JBHTKL010000001">
    <property type="protein sequence ID" value="MFD1018593.1"/>
    <property type="molecule type" value="Genomic_DNA"/>
</dbReference>
<dbReference type="RefSeq" id="WP_386057209.1">
    <property type="nucleotide sequence ID" value="NZ_JBHTKL010000001.1"/>
</dbReference>
<comment type="caution">
    <text evidence="5">The sequence shown here is derived from an EMBL/GenBank/DDBJ whole genome shotgun (WGS) entry which is preliminary data.</text>
</comment>
<comment type="similarity">
    <text evidence="1 3">Belongs to the Nudix hydrolase family.</text>
</comment>
<dbReference type="InterPro" id="IPR020476">
    <property type="entry name" value="Nudix_hydrolase"/>
</dbReference>